<dbReference type="InterPro" id="IPR036653">
    <property type="entry name" value="CinA-like_C"/>
</dbReference>
<dbReference type="Gene3D" id="3.90.950.20">
    <property type="entry name" value="CinA-like"/>
    <property type="match status" value="1"/>
</dbReference>
<dbReference type="Pfam" id="PF02464">
    <property type="entry name" value="CinA"/>
    <property type="match status" value="1"/>
</dbReference>
<reference evidence="2" key="1">
    <citation type="submission" date="2022-04" db="EMBL/GenBank/DDBJ databases">
        <title>Roseibium sp. CAU 1639 isolated from mud.</title>
        <authorList>
            <person name="Kim W."/>
        </authorList>
    </citation>
    <scope>NUCLEOTIDE SEQUENCE</scope>
    <source>
        <strain evidence="2">CAU 1639</strain>
    </source>
</reference>
<dbReference type="SUPFAM" id="SSF142433">
    <property type="entry name" value="CinA-like"/>
    <property type="match status" value="1"/>
</dbReference>
<evidence type="ECO:0000259" key="1">
    <source>
        <dbReference type="Pfam" id="PF02464"/>
    </source>
</evidence>
<dbReference type="RefSeq" id="WP_248151386.1">
    <property type="nucleotide sequence ID" value="NZ_JALNMJ010000002.1"/>
</dbReference>
<evidence type="ECO:0000313" key="2">
    <source>
        <dbReference type="EMBL" id="MCK7611473.1"/>
    </source>
</evidence>
<dbReference type="NCBIfam" id="TIGR00199">
    <property type="entry name" value="PncC_domain"/>
    <property type="match status" value="1"/>
</dbReference>
<gene>
    <name evidence="2" type="ORF">M0H32_04815</name>
</gene>
<keyword evidence="3" id="KW-1185">Reference proteome</keyword>
<organism evidence="2 3">
    <name type="scientific">Roseibium sediminicola</name>
    <dbReference type="NCBI Taxonomy" id="2933272"/>
    <lineage>
        <taxon>Bacteria</taxon>
        <taxon>Pseudomonadati</taxon>
        <taxon>Pseudomonadota</taxon>
        <taxon>Alphaproteobacteria</taxon>
        <taxon>Hyphomicrobiales</taxon>
        <taxon>Stappiaceae</taxon>
        <taxon>Roseibium</taxon>
    </lineage>
</organism>
<evidence type="ECO:0000313" key="3">
    <source>
        <dbReference type="Proteomes" id="UP001431221"/>
    </source>
</evidence>
<feature type="domain" description="CinA C-terminal" evidence="1">
    <location>
        <begin position="14"/>
        <end position="166"/>
    </location>
</feature>
<proteinExistence type="predicted"/>
<dbReference type="EMBL" id="JALNMJ010000002">
    <property type="protein sequence ID" value="MCK7611473.1"/>
    <property type="molecule type" value="Genomic_DNA"/>
</dbReference>
<comment type="caution">
    <text evidence="2">The sequence shown here is derived from an EMBL/GenBank/DDBJ whole genome shotgun (WGS) entry which is preliminary data.</text>
</comment>
<accession>A0ABT0GRN7</accession>
<dbReference type="InterPro" id="IPR008136">
    <property type="entry name" value="CinA_C"/>
</dbReference>
<sequence>MSEPSPHSLDDLAPLAAQVLDALKAANKMVATAESCTGGLICGALTEIAGSSAAVDRGFVTYSNEAKAELLGVPSDLILKVGAVSKEVAIAMAEGALQRSNADITVSVTGIAGPGGGSAEKPVGTVHLAIAQKNRTTDHIHCWFADQGRRSIRLATVQTALISILNALS</sequence>
<dbReference type="Proteomes" id="UP001431221">
    <property type="component" value="Unassembled WGS sequence"/>
</dbReference>
<name>A0ABT0GRN7_9HYPH</name>
<protein>
    <submittedName>
        <fullName evidence="2">CinA family protein</fullName>
    </submittedName>
</protein>